<dbReference type="GO" id="GO:0007165">
    <property type="term" value="P:signal transduction"/>
    <property type="evidence" value="ECO:0007669"/>
    <property type="project" value="InterPro"/>
</dbReference>
<dbReference type="Gene3D" id="3.40.50.10140">
    <property type="entry name" value="Toll/interleukin-1 receptor homology (TIR) domain"/>
    <property type="match status" value="2"/>
</dbReference>
<dbReference type="SUPFAM" id="SSF52200">
    <property type="entry name" value="Toll/Interleukin receptor TIR domain"/>
    <property type="match status" value="2"/>
</dbReference>
<accession>A0AAE7BA21</accession>
<gene>
    <name evidence="2" type="ORF">AVENP_1001</name>
</gene>
<dbReference type="Pfam" id="PF13676">
    <property type="entry name" value="TIR_2"/>
    <property type="match status" value="1"/>
</dbReference>
<dbReference type="KEGG" id="avp:AVENP_1001"/>
<dbReference type="Proteomes" id="UP000503482">
    <property type="component" value="Chromosome"/>
</dbReference>
<reference evidence="2 3" key="1">
    <citation type="submission" date="2020-05" db="EMBL/GenBank/DDBJ databases">
        <title>Complete genome sequencing of Campylobacter and Arcobacter type strains.</title>
        <authorList>
            <person name="Miller W.G."/>
            <person name="Yee E."/>
        </authorList>
    </citation>
    <scope>NUCLEOTIDE SEQUENCE [LARGE SCALE GENOMIC DNA]</scope>
    <source>
        <strain evidence="2 3">LMG 26156</strain>
    </source>
</reference>
<evidence type="ECO:0000259" key="1">
    <source>
        <dbReference type="Pfam" id="PF13676"/>
    </source>
</evidence>
<dbReference type="AlphaFoldDB" id="A0AAE7BA21"/>
<dbReference type="InterPro" id="IPR000157">
    <property type="entry name" value="TIR_dom"/>
</dbReference>
<name>A0AAE7BA21_9BACT</name>
<dbReference type="InterPro" id="IPR035897">
    <property type="entry name" value="Toll_tir_struct_dom_sf"/>
</dbReference>
<proteinExistence type="predicted"/>
<dbReference type="RefSeq" id="WP_128358975.1">
    <property type="nucleotide sequence ID" value="NZ_CP053840.1"/>
</dbReference>
<evidence type="ECO:0000313" key="3">
    <source>
        <dbReference type="Proteomes" id="UP000503482"/>
    </source>
</evidence>
<keyword evidence="3" id="KW-1185">Reference proteome</keyword>
<protein>
    <submittedName>
        <fullName evidence="2">TIR domain-containing protein</fullName>
    </submittedName>
</protein>
<organism evidence="2 3">
    <name type="scientific">Arcobacter venerupis</name>
    <dbReference type="NCBI Taxonomy" id="1054033"/>
    <lineage>
        <taxon>Bacteria</taxon>
        <taxon>Pseudomonadati</taxon>
        <taxon>Campylobacterota</taxon>
        <taxon>Epsilonproteobacteria</taxon>
        <taxon>Campylobacterales</taxon>
        <taxon>Arcobacteraceae</taxon>
        <taxon>Arcobacter</taxon>
    </lineage>
</organism>
<evidence type="ECO:0000313" key="2">
    <source>
        <dbReference type="EMBL" id="QKF66557.1"/>
    </source>
</evidence>
<feature type="domain" description="TIR" evidence="1">
    <location>
        <begin position="12"/>
        <end position="103"/>
    </location>
</feature>
<dbReference type="EMBL" id="CP053840">
    <property type="protein sequence ID" value="QKF66557.1"/>
    <property type="molecule type" value="Genomic_DNA"/>
</dbReference>
<sequence length="241" mass="28730">MKHWEERAKGWVFLSHSSNDYENVKIVRDYLEENGFSALMFYLRCLEKDKKHLRKELIESEISERNIFVLCDSYDARKSDWVKWEKELVEKDKSKIFVTIDMENLKSEKCTELSKLDKLMKRSTLYFIYDYDDYKEYKNTTAKRKNIPNLSDKTKIALNETKNKGAVLVFLSQKILDQKWFWSEKESALEENTLIIPILLDDVDINEFPAFKNLKRININSEITIEEQITLIINENDAKDN</sequence>